<feature type="domain" description="MvaT DNA-binding" evidence="2">
    <location>
        <begin position="88"/>
        <end position="124"/>
    </location>
</feature>
<evidence type="ECO:0000313" key="6">
    <source>
        <dbReference type="Proteomes" id="UP000272471"/>
    </source>
</evidence>
<dbReference type="RefSeq" id="WP_004665422.1">
    <property type="nucleotide sequence ID" value="NZ_LGLL01000048.1"/>
</dbReference>
<dbReference type="Pfam" id="PF22055">
    <property type="entry name" value="MvaT_DBD"/>
    <property type="match status" value="1"/>
</dbReference>
<evidence type="ECO:0000313" key="5">
    <source>
        <dbReference type="EMBL" id="RMQ14400.1"/>
    </source>
</evidence>
<evidence type="ECO:0000313" key="3">
    <source>
        <dbReference type="EMBL" id="RMO35539.1"/>
    </source>
</evidence>
<organism evidence="3 8">
    <name type="scientific">Pseudomonas savastanoi pv. glycinea</name>
    <name type="common">Pseudomonas syringae pv. glycinea</name>
    <dbReference type="NCBI Taxonomy" id="318"/>
    <lineage>
        <taxon>Bacteria</taxon>
        <taxon>Pseudomonadati</taxon>
        <taxon>Pseudomonadota</taxon>
        <taxon>Gammaproteobacteria</taxon>
        <taxon>Pseudomonadales</taxon>
        <taxon>Pseudomonadaceae</taxon>
        <taxon>Pseudomonas</taxon>
    </lineage>
</organism>
<sequence>MDKLIELIEVNDRLAHECSTVMHLVNDPEVIKAFNFLNRLDTLAAKYQFAPKDIVLLLDPSLGVKELPDGPAWKLKSAPKKRKPRPLKRYLNPHTGEMVETRGANHKVLKQWKAKHGAAVVEKWAR</sequence>
<dbReference type="EMBL" id="RBQX01000194">
    <property type="protein sequence ID" value="RMQ14400.1"/>
    <property type="molecule type" value="Genomic_DNA"/>
</dbReference>
<evidence type="ECO:0000256" key="1">
    <source>
        <dbReference type="SAM" id="MobiDB-lite"/>
    </source>
</evidence>
<dbReference type="NCBIfam" id="NF041859">
    <property type="entry name" value="silencer_MvaTU"/>
    <property type="match status" value="1"/>
</dbReference>
<dbReference type="AlphaFoldDB" id="A0A0P9R3B3"/>
<dbReference type="Proteomes" id="UP000280599">
    <property type="component" value="Unassembled WGS sequence"/>
</dbReference>
<protein>
    <recommendedName>
        <fullName evidence="2">MvaT DNA-binding domain-containing protein</fullName>
    </recommendedName>
</protein>
<evidence type="ECO:0000313" key="7">
    <source>
        <dbReference type="Proteomes" id="UP000273536"/>
    </source>
</evidence>
<evidence type="ECO:0000313" key="8">
    <source>
        <dbReference type="Proteomes" id="UP000280599"/>
    </source>
</evidence>
<dbReference type="Proteomes" id="UP000273536">
    <property type="component" value="Unassembled WGS sequence"/>
</dbReference>
<accession>A0A0P9R3B3</accession>
<reference evidence="6 7" key="1">
    <citation type="submission" date="2018-08" db="EMBL/GenBank/DDBJ databases">
        <title>Recombination of ecologically and evolutionarily significant loci maintains genetic cohesion in the Pseudomonas syringae species complex.</title>
        <authorList>
            <person name="Dillon M."/>
            <person name="Thakur S."/>
            <person name="Almeida R.N.D."/>
            <person name="Weir B.S."/>
            <person name="Guttman D.S."/>
        </authorList>
    </citation>
    <scope>NUCLEOTIDE SEQUENCE [LARGE SCALE GENOMIC DNA]</scope>
    <source>
        <strain evidence="5 6">ICMP 4182</strain>
        <strain evidence="4 7">ICMP 6372</strain>
        <strain evidence="3 8">ICMP 867</strain>
    </source>
</reference>
<evidence type="ECO:0000313" key="4">
    <source>
        <dbReference type="EMBL" id="RMO35678.1"/>
    </source>
</evidence>
<dbReference type="EMBL" id="RBPS01000212">
    <property type="protein sequence ID" value="RMO35678.1"/>
    <property type="molecule type" value="Genomic_DNA"/>
</dbReference>
<proteinExistence type="predicted"/>
<evidence type="ECO:0000259" key="2">
    <source>
        <dbReference type="Pfam" id="PF22055"/>
    </source>
</evidence>
<comment type="caution">
    <text evidence="3">The sequence shown here is derived from an EMBL/GenBank/DDBJ whole genome shotgun (WGS) entry which is preliminary data.</text>
</comment>
<dbReference type="CDD" id="cd16170">
    <property type="entry name" value="MvaT_DBD"/>
    <property type="match status" value="1"/>
</dbReference>
<dbReference type="Proteomes" id="UP000272471">
    <property type="component" value="Unassembled WGS sequence"/>
</dbReference>
<dbReference type="InterPro" id="IPR035616">
    <property type="entry name" value="MvaT_DBD"/>
</dbReference>
<feature type="region of interest" description="Disordered" evidence="1">
    <location>
        <begin position="73"/>
        <end position="96"/>
    </location>
</feature>
<gene>
    <name evidence="5" type="ORF">ALQ11_102711</name>
    <name evidence="3" type="ORF">ALQ41_102808</name>
    <name evidence="4" type="ORF">ALQ42_102645</name>
</gene>
<feature type="compositionally biased region" description="Basic residues" evidence="1">
    <location>
        <begin position="77"/>
        <end position="88"/>
    </location>
</feature>
<dbReference type="EMBL" id="RBPT01000531">
    <property type="protein sequence ID" value="RMO35539.1"/>
    <property type="molecule type" value="Genomic_DNA"/>
</dbReference>
<name>A0A0P9R3B3_PSESG</name>